<dbReference type="PROSITE" id="PS51915">
    <property type="entry name" value="ZAD"/>
    <property type="match status" value="1"/>
</dbReference>
<dbReference type="PROSITE" id="PS50157">
    <property type="entry name" value="ZINC_FINGER_C2H2_2"/>
    <property type="match status" value="11"/>
</dbReference>
<feature type="domain" description="C2H2-type" evidence="7">
    <location>
        <begin position="613"/>
        <end position="640"/>
    </location>
</feature>
<feature type="domain" description="C2H2-type" evidence="7">
    <location>
        <begin position="554"/>
        <end position="582"/>
    </location>
</feature>
<accession>A0AAW2I2Z7</accession>
<evidence type="ECO:0000256" key="1">
    <source>
        <dbReference type="ARBA" id="ARBA00022723"/>
    </source>
</evidence>
<dbReference type="InterPro" id="IPR036236">
    <property type="entry name" value="Znf_C2H2_sf"/>
</dbReference>
<evidence type="ECO:0000259" key="7">
    <source>
        <dbReference type="PROSITE" id="PS50157"/>
    </source>
</evidence>
<feature type="binding site" evidence="6">
    <location>
        <position position="20"/>
    </location>
    <ligand>
        <name>Zn(2+)</name>
        <dbReference type="ChEBI" id="CHEBI:29105"/>
    </ligand>
</feature>
<organism evidence="9">
    <name type="scientific">Menopon gallinae</name>
    <name type="common">poultry shaft louse</name>
    <dbReference type="NCBI Taxonomy" id="328185"/>
    <lineage>
        <taxon>Eukaryota</taxon>
        <taxon>Metazoa</taxon>
        <taxon>Ecdysozoa</taxon>
        <taxon>Arthropoda</taxon>
        <taxon>Hexapoda</taxon>
        <taxon>Insecta</taxon>
        <taxon>Pterygota</taxon>
        <taxon>Neoptera</taxon>
        <taxon>Paraneoptera</taxon>
        <taxon>Psocodea</taxon>
        <taxon>Troctomorpha</taxon>
        <taxon>Phthiraptera</taxon>
        <taxon>Amblycera</taxon>
        <taxon>Menoponidae</taxon>
        <taxon>Menopon</taxon>
    </lineage>
</organism>
<dbReference type="InterPro" id="IPR012934">
    <property type="entry name" value="Znf_AD"/>
</dbReference>
<feature type="binding site" evidence="6">
    <location>
        <position position="70"/>
    </location>
    <ligand>
        <name>Zn(2+)</name>
        <dbReference type="ChEBI" id="CHEBI:29105"/>
    </ligand>
</feature>
<evidence type="ECO:0008006" key="10">
    <source>
        <dbReference type="Google" id="ProtNLM"/>
    </source>
</evidence>
<feature type="domain" description="C2H2-type" evidence="7">
    <location>
        <begin position="642"/>
        <end position="669"/>
    </location>
</feature>
<gene>
    <name evidence="9" type="ORF">PYX00_004015</name>
</gene>
<name>A0AAW2I2Z7_9NEOP</name>
<evidence type="ECO:0000313" key="9">
    <source>
        <dbReference type="EMBL" id="KAL0276436.1"/>
    </source>
</evidence>
<proteinExistence type="predicted"/>
<dbReference type="Gene3D" id="3.40.1800.20">
    <property type="match status" value="1"/>
</dbReference>
<dbReference type="AlphaFoldDB" id="A0AAW2I2Z7"/>
<dbReference type="Pfam" id="PF00096">
    <property type="entry name" value="zf-C2H2"/>
    <property type="match status" value="4"/>
</dbReference>
<dbReference type="PROSITE" id="PS00028">
    <property type="entry name" value="ZINC_FINGER_C2H2_1"/>
    <property type="match status" value="12"/>
</dbReference>
<dbReference type="Pfam" id="PF07776">
    <property type="entry name" value="zf-AD"/>
    <property type="match status" value="1"/>
</dbReference>
<evidence type="ECO:0000256" key="6">
    <source>
        <dbReference type="PROSITE-ProRule" id="PRU01263"/>
    </source>
</evidence>
<feature type="domain" description="ZAD" evidence="8">
    <location>
        <begin position="15"/>
        <end position="94"/>
    </location>
</feature>
<dbReference type="GO" id="GO:0005634">
    <property type="term" value="C:nucleus"/>
    <property type="evidence" value="ECO:0007669"/>
    <property type="project" value="InterPro"/>
</dbReference>
<evidence type="ECO:0000256" key="5">
    <source>
        <dbReference type="PROSITE-ProRule" id="PRU00042"/>
    </source>
</evidence>
<comment type="caution">
    <text evidence="9">The sequence shown here is derived from an EMBL/GenBank/DDBJ whole genome shotgun (WGS) entry which is preliminary data.</text>
</comment>
<evidence type="ECO:0000256" key="4">
    <source>
        <dbReference type="ARBA" id="ARBA00022833"/>
    </source>
</evidence>
<keyword evidence="2" id="KW-0677">Repeat</keyword>
<reference evidence="9" key="1">
    <citation type="journal article" date="2024" name="Gigascience">
        <title>Chromosome-level genome of the poultry shaft louse Menopon gallinae provides insight into the host-switching and adaptive evolution of parasitic lice.</title>
        <authorList>
            <person name="Xu Y."/>
            <person name="Ma L."/>
            <person name="Liu S."/>
            <person name="Liang Y."/>
            <person name="Liu Q."/>
            <person name="He Z."/>
            <person name="Tian L."/>
            <person name="Duan Y."/>
            <person name="Cai W."/>
            <person name="Li H."/>
            <person name="Song F."/>
        </authorList>
    </citation>
    <scope>NUCLEOTIDE SEQUENCE</scope>
    <source>
        <strain evidence="9">Cailab_2023a</strain>
    </source>
</reference>
<keyword evidence="3 5" id="KW-0863">Zinc-finger</keyword>
<dbReference type="SMART" id="SM00355">
    <property type="entry name" value="ZnF_C2H2"/>
    <property type="match status" value="16"/>
</dbReference>
<dbReference type="SUPFAM" id="SSF57667">
    <property type="entry name" value="beta-beta-alpha zinc fingers"/>
    <property type="match status" value="5"/>
</dbReference>
<evidence type="ECO:0000256" key="2">
    <source>
        <dbReference type="ARBA" id="ARBA00022737"/>
    </source>
</evidence>
<dbReference type="SUPFAM" id="SSF57716">
    <property type="entry name" value="Glucocorticoid receptor-like (DNA-binding domain)"/>
    <property type="match status" value="1"/>
</dbReference>
<feature type="domain" description="C2H2-type" evidence="7">
    <location>
        <begin position="700"/>
        <end position="727"/>
    </location>
</feature>
<dbReference type="EMBL" id="JARGDH010000002">
    <property type="protein sequence ID" value="KAL0276436.1"/>
    <property type="molecule type" value="Genomic_DNA"/>
</dbReference>
<dbReference type="PANTHER" id="PTHR24408:SF58">
    <property type="entry name" value="TRANSCRIPTION FACTOR (TFIIIA), PUTATIVE (AFU_ORTHOLOGUE AFUA_1G05150)-RELATED"/>
    <property type="match status" value="1"/>
</dbReference>
<feature type="domain" description="C2H2-type" evidence="7">
    <location>
        <begin position="292"/>
        <end position="315"/>
    </location>
</feature>
<feature type="domain" description="C2H2-type" evidence="7">
    <location>
        <begin position="728"/>
        <end position="756"/>
    </location>
</feature>
<protein>
    <recommendedName>
        <fullName evidence="10">Zinc finger protein</fullName>
    </recommendedName>
</protein>
<feature type="domain" description="C2H2-type" evidence="7">
    <location>
        <begin position="437"/>
        <end position="460"/>
    </location>
</feature>
<dbReference type="GO" id="GO:0043565">
    <property type="term" value="F:sequence-specific DNA binding"/>
    <property type="evidence" value="ECO:0007669"/>
    <property type="project" value="TreeGrafter"/>
</dbReference>
<dbReference type="GO" id="GO:0008270">
    <property type="term" value="F:zinc ion binding"/>
    <property type="evidence" value="ECO:0007669"/>
    <property type="project" value="UniProtKB-UniRule"/>
</dbReference>
<feature type="domain" description="C2H2-type" evidence="7">
    <location>
        <begin position="525"/>
        <end position="553"/>
    </location>
</feature>
<feature type="domain" description="C2H2-type" evidence="7">
    <location>
        <begin position="670"/>
        <end position="699"/>
    </location>
</feature>
<feature type="binding site" evidence="6">
    <location>
        <position position="17"/>
    </location>
    <ligand>
        <name>Zn(2+)</name>
        <dbReference type="ChEBI" id="CHEBI:29105"/>
    </ligand>
</feature>
<feature type="binding site" evidence="6">
    <location>
        <position position="67"/>
    </location>
    <ligand>
        <name>Zn(2+)</name>
        <dbReference type="ChEBI" id="CHEBI:29105"/>
    </ligand>
</feature>
<dbReference type="GO" id="GO:0000981">
    <property type="term" value="F:DNA-binding transcription factor activity, RNA polymerase II-specific"/>
    <property type="evidence" value="ECO:0007669"/>
    <property type="project" value="TreeGrafter"/>
</dbReference>
<dbReference type="PANTHER" id="PTHR24408">
    <property type="entry name" value="ZINC FINGER PROTEIN"/>
    <property type="match status" value="1"/>
</dbReference>
<evidence type="ECO:0000259" key="8">
    <source>
        <dbReference type="PROSITE" id="PS51915"/>
    </source>
</evidence>
<dbReference type="InterPro" id="IPR013087">
    <property type="entry name" value="Znf_C2H2_type"/>
</dbReference>
<feature type="domain" description="C2H2-type" evidence="7">
    <location>
        <begin position="217"/>
        <end position="245"/>
    </location>
</feature>
<sequence length="802" mass="92808">MAETETQEVVVDFGKICRLCLTEDGVLISLYTTESVVDNPIKSIPEKILELMAIKVTKDDGFPSWICHNCLSQVDKCCEFFDMCRTSQSTLNESYFKALSEAGINISSQKHLLSEKSNSMPDVFMKDKNEKVEILVQTEDGCSISGLKEDYESSSEEVNIEKSNEDTLSEKYICKDCTKVYMNVNEFLVHRISVHHDDLVTETMKLDKVSNKGAGVWSCDICGSKFNSKSNISSHLKSQHQVYDEKETAFGDVICCKYCGFLFSRKQVLQHLQVVHKLIKNVELEQTDADSFDCKICYRPFTRQSSLRNHIEKYHGDGLEMVAEAENCDIVWKCIECNSLFAEELFLMQHYGDKHSKCPLDVEYLRILISKSLICHCGVINSNSMDAFVHDVYYHKEEEDGNRPLECLACFEIFNQIKDLKRHLISFHWFVASSFDNECTFCFKEFSSNESLRIHLQDEHDIRFNNISTEEKSESENKGDSDVVEEVDRETKEEAEEKFTCDSCGDCYDVEEELQTHLSECKATHICELCGKEYKSTIHLKRHIIEYHNSMSPIKCPLCPKVFPRKLNLHNHYKRRHLKQTKKFVCSYCGISLKGKVALRSHEDRLHRNIRNYKCTECPEAFTTRSILRKHAQRHLAERPMLQCQFCEKKFSTISGIERHVKTHGGVKDFVCDVETCGKSFYTKSELKRHTKFHTRDFKHVCPVCNHKFMTPGELKKHSTKHTGERPFKCHLCSCAYSRRDDKVKHLKRVHNLKVKRIYGKPLRKYSDDNNENVDTIVVDEEASTEVTADNDIVYTNISIIQ</sequence>
<dbReference type="SMART" id="SM00868">
    <property type="entry name" value="zf-AD"/>
    <property type="match status" value="1"/>
</dbReference>
<evidence type="ECO:0000256" key="3">
    <source>
        <dbReference type="ARBA" id="ARBA00022771"/>
    </source>
</evidence>
<keyword evidence="1 6" id="KW-0479">Metal-binding</keyword>
<dbReference type="Gene3D" id="3.30.160.60">
    <property type="entry name" value="Classic Zinc Finger"/>
    <property type="match status" value="9"/>
</dbReference>
<keyword evidence="4 6" id="KW-0862">Zinc</keyword>
<feature type="domain" description="C2H2-type" evidence="7">
    <location>
        <begin position="584"/>
        <end position="612"/>
    </location>
</feature>